<organism evidence="6 7">
    <name type="scientific">Pedobacter nutrimenti</name>
    <dbReference type="NCBI Taxonomy" id="1241337"/>
    <lineage>
        <taxon>Bacteria</taxon>
        <taxon>Pseudomonadati</taxon>
        <taxon>Bacteroidota</taxon>
        <taxon>Sphingobacteriia</taxon>
        <taxon>Sphingobacteriales</taxon>
        <taxon>Sphingobacteriaceae</taxon>
        <taxon>Pedobacter</taxon>
    </lineage>
</organism>
<dbReference type="AlphaFoldDB" id="A0A318UFQ9"/>
<evidence type="ECO:0000313" key="6">
    <source>
        <dbReference type="EMBL" id="PYF74963.1"/>
    </source>
</evidence>
<keyword evidence="2" id="KW-0472">Membrane</keyword>
<gene>
    <name evidence="6" type="ORF">B0O44_103409</name>
</gene>
<comment type="subcellular location">
    <subcellularLocation>
        <location evidence="1">Cell outer membrane</location>
    </subcellularLocation>
</comment>
<feature type="domain" description="Outer membrane protein beta-barrel" evidence="5">
    <location>
        <begin position="374"/>
        <end position="774"/>
    </location>
</feature>
<dbReference type="EMBL" id="QKLU01000003">
    <property type="protein sequence ID" value="PYF74963.1"/>
    <property type="molecule type" value="Genomic_DNA"/>
</dbReference>
<dbReference type="Gene3D" id="2.40.170.20">
    <property type="entry name" value="TonB-dependent receptor, beta-barrel domain"/>
    <property type="match status" value="1"/>
</dbReference>
<dbReference type="PANTHER" id="PTHR40980:SF4">
    <property type="entry name" value="TONB-DEPENDENT RECEPTOR-LIKE BETA-BARREL DOMAIN-CONTAINING PROTEIN"/>
    <property type="match status" value="1"/>
</dbReference>
<comment type="caution">
    <text evidence="6">The sequence shown here is derived from an EMBL/GenBank/DDBJ whole genome shotgun (WGS) entry which is preliminary data.</text>
</comment>
<dbReference type="OrthoDB" id="8764943at2"/>
<keyword evidence="3" id="KW-0998">Cell outer membrane</keyword>
<protein>
    <submittedName>
        <fullName evidence="6">Outer membrane receptor protein involved in Fe transport</fullName>
    </submittedName>
</protein>
<evidence type="ECO:0000256" key="4">
    <source>
        <dbReference type="SAM" id="SignalP"/>
    </source>
</evidence>
<name>A0A318UFQ9_9SPHI</name>
<dbReference type="InterPro" id="IPR041700">
    <property type="entry name" value="OMP_b-brl_3"/>
</dbReference>
<dbReference type="RefSeq" id="WP_110829884.1">
    <property type="nucleotide sequence ID" value="NZ_QKLU01000003.1"/>
</dbReference>
<evidence type="ECO:0000259" key="5">
    <source>
        <dbReference type="Pfam" id="PF14905"/>
    </source>
</evidence>
<reference evidence="6 7" key="1">
    <citation type="submission" date="2018-06" db="EMBL/GenBank/DDBJ databases">
        <title>Genomic Encyclopedia of Archaeal and Bacterial Type Strains, Phase II (KMG-II): from individual species to whole genera.</title>
        <authorList>
            <person name="Goeker M."/>
        </authorList>
    </citation>
    <scope>NUCLEOTIDE SEQUENCE [LARGE SCALE GENOMIC DNA]</scope>
    <source>
        <strain evidence="6 7">DSM 27372</strain>
    </source>
</reference>
<keyword evidence="4" id="KW-0732">Signal</keyword>
<sequence length="798" mass="90019">MKTFISLFICSILLFFCTAQTFAQNIQSISAKVLDVKQEALMGNAFALSVTDSSRIQAVSFTNGSFTLSGLHHSEILLKLSSLLFPDTLIKVKYNGQADINLGILTIRENKYQLAEVQIRSQQPQIKYTSNGNIEVNVANTILASSNSATELLSRAPNVIVTDGRFSVFGKGDAIIYLNGKQITYEQLAGVSSAQIAKVEIISNPSSKYDAEGKAVINIITKVNSSEGIIGSISQYLTSSKFGGKNEQSMMDLNYMKGKFSLAGNYNLQLGRTRERLYTTRTRPAETDYLRSELTTNWMRKMNNFSNYGFGAQYMFNSNSNLSLAYSGNLENLGGSQESQNAITTKKDNSFYTSNIAKDDLRYNNSLILNYNRTIDSLGSSFFAGSQYSRYNTDIHDFINENSKINASEAYRFLKNNVGSKLSISSTQADYAKVFPSRAKLEMGAKFSYVQTNSATEFFIAENGGDFKRNNVLSNDFKYTEKIPAAYLNYNGSFNEKLSYGLGLRSEWTSYELNTSVGTGQLLSDYYFNLFPNLFLGAALSPEFKLRASYVSKITRPRYQALNPFVIYQDPFTTIEGNPNLVPEKVHSFELGAIYKSFDFKVGYNYTIDPLSSAALRGSSPNSYVLKPINLDKDHTWYAALSASFNTSWWNSVNTVNLTYSRSIDNKFDFVQMEPKPQVYLYSSNTFNIRNWFKIQLMAWYLGDRYYGLYYNVHRSTVTAGLEKDFFNHSLKTSFTVNDIFHRTNAAGNYSVGQTDIYFNRTYSTNYFRLMVTYRFGRLKNSAFRNKQTGQAESSRAN</sequence>
<evidence type="ECO:0000256" key="3">
    <source>
        <dbReference type="ARBA" id="ARBA00023237"/>
    </source>
</evidence>
<evidence type="ECO:0000256" key="1">
    <source>
        <dbReference type="ARBA" id="ARBA00004442"/>
    </source>
</evidence>
<keyword evidence="7" id="KW-1185">Reference proteome</keyword>
<dbReference type="PANTHER" id="PTHR40980">
    <property type="entry name" value="PLUG DOMAIN-CONTAINING PROTEIN"/>
    <property type="match status" value="1"/>
</dbReference>
<feature type="signal peptide" evidence="4">
    <location>
        <begin position="1"/>
        <end position="23"/>
    </location>
</feature>
<dbReference type="GO" id="GO:0009279">
    <property type="term" value="C:cell outer membrane"/>
    <property type="evidence" value="ECO:0007669"/>
    <property type="project" value="UniProtKB-SubCell"/>
</dbReference>
<accession>A0A318UFQ9</accession>
<keyword evidence="6" id="KW-0675">Receptor</keyword>
<dbReference type="Pfam" id="PF14905">
    <property type="entry name" value="OMP_b-brl_3"/>
    <property type="match status" value="1"/>
</dbReference>
<evidence type="ECO:0000313" key="7">
    <source>
        <dbReference type="Proteomes" id="UP000248198"/>
    </source>
</evidence>
<feature type="chain" id="PRO_5016390660" evidence="4">
    <location>
        <begin position="24"/>
        <end position="798"/>
    </location>
</feature>
<dbReference type="InterPro" id="IPR036942">
    <property type="entry name" value="Beta-barrel_TonB_sf"/>
</dbReference>
<evidence type="ECO:0000256" key="2">
    <source>
        <dbReference type="ARBA" id="ARBA00023136"/>
    </source>
</evidence>
<dbReference type="Proteomes" id="UP000248198">
    <property type="component" value="Unassembled WGS sequence"/>
</dbReference>
<dbReference type="SUPFAM" id="SSF56935">
    <property type="entry name" value="Porins"/>
    <property type="match status" value="1"/>
</dbReference>
<proteinExistence type="predicted"/>